<keyword evidence="5 14" id="KW-0547">Nucleotide-binding</keyword>
<evidence type="ECO:0000313" key="18">
    <source>
        <dbReference type="EMBL" id="CEM03300.1"/>
    </source>
</evidence>
<evidence type="ECO:0000256" key="15">
    <source>
        <dbReference type="RuleBase" id="RU000304"/>
    </source>
</evidence>
<proteinExistence type="inferred from homology"/>
<comment type="subunit">
    <text evidence="8">May form a complex composed of at least the catalytic subunit CRK2 and a cyclin.</text>
</comment>
<evidence type="ECO:0000259" key="17">
    <source>
        <dbReference type="PROSITE" id="PS50011"/>
    </source>
</evidence>
<dbReference type="Pfam" id="PF00069">
    <property type="entry name" value="Pkinase"/>
    <property type="match status" value="1"/>
</dbReference>
<keyword evidence="4" id="KW-0808">Transferase</keyword>
<dbReference type="EC" id="2.7.11.22" evidence="2"/>
<keyword evidence="3 15" id="KW-0723">Serine/threonine-protein kinase</keyword>
<evidence type="ECO:0000256" key="6">
    <source>
        <dbReference type="ARBA" id="ARBA00022777"/>
    </source>
</evidence>
<sequence length="377" mass="42564">MSVFGECRSVDDFEKLNRVGEGTYGTVYRAKDRRSGEIVALKKVRLHSEKEGFPRTGVREIRILRSLQHPNVVQLREVTVGAQMNSIFLVFEYCEHDLATLLDNMSSPFSHAEIKCLLLQLLRAIQHLHDNFIIHRDVKLSNLLLNNKGTLKLADFGLAREFGSPSEPATQNVVTLWYRAPELLFGAPSYSMAIDMWAVGCIFGELLYHQPILPGKNESQQVQLICNLLGTPNPKIWPEISSLPNYRKFTLPQNQYNNLSVRFPDESANCLDLLNKMLTFNPDKRISAREALKHPYFTEKPLPREPSWMPTFKEHRNEPLPSMHAAAAGPALPLKRKGRSPYREERETVVAPSNTTTKAQLLAAAAARKASKGGFFG</sequence>
<dbReference type="InterPro" id="IPR000719">
    <property type="entry name" value="Prot_kinase_dom"/>
</dbReference>
<dbReference type="InterPro" id="IPR008271">
    <property type="entry name" value="Ser/Thr_kinase_AS"/>
</dbReference>
<dbReference type="FunFam" id="3.30.200.20:FF:000054">
    <property type="entry name" value="Cyclin-dependent kinase 11B"/>
    <property type="match status" value="1"/>
</dbReference>
<keyword evidence="19" id="KW-1185">Reference proteome</keyword>
<evidence type="ECO:0000256" key="16">
    <source>
        <dbReference type="SAM" id="MobiDB-lite"/>
    </source>
</evidence>
<dbReference type="GO" id="GO:0007346">
    <property type="term" value="P:regulation of mitotic cell cycle"/>
    <property type="evidence" value="ECO:0007669"/>
    <property type="project" value="TreeGrafter"/>
</dbReference>
<name>A0A0G4EY05_VITBC</name>
<dbReference type="PROSITE" id="PS00107">
    <property type="entry name" value="PROTEIN_KINASE_ATP"/>
    <property type="match status" value="1"/>
</dbReference>
<evidence type="ECO:0000256" key="4">
    <source>
        <dbReference type="ARBA" id="ARBA00022679"/>
    </source>
</evidence>
<dbReference type="PANTHER" id="PTHR24056">
    <property type="entry name" value="CELL DIVISION PROTEIN KINASE"/>
    <property type="match status" value="1"/>
</dbReference>
<accession>A0A0G4EY05</accession>
<evidence type="ECO:0000256" key="10">
    <source>
        <dbReference type="ARBA" id="ARBA00041902"/>
    </source>
</evidence>
<evidence type="ECO:0000256" key="7">
    <source>
        <dbReference type="ARBA" id="ARBA00022840"/>
    </source>
</evidence>
<dbReference type="EMBL" id="CDMY01000337">
    <property type="protein sequence ID" value="CEM03300.1"/>
    <property type="molecule type" value="Genomic_DNA"/>
</dbReference>
<evidence type="ECO:0000256" key="13">
    <source>
        <dbReference type="ARBA" id="ARBA00048367"/>
    </source>
</evidence>
<dbReference type="PhylomeDB" id="A0A0G4EY05"/>
<dbReference type="SMART" id="SM00220">
    <property type="entry name" value="S_TKc"/>
    <property type="match status" value="1"/>
</dbReference>
<comment type="similarity">
    <text evidence="1">Belongs to the protein kinase superfamily. CMGC Ser/Thr protein kinase family. CDC2/CDKX subfamily.</text>
</comment>
<evidence type="ECO:0000256" key="14">
    <source>
        <dbReference type="PROSITE-ProRule" id="PRU10141"/>
    </source>
</evidence>
<evidence type="ECO:0000256" key="1">
    <source>
        <dbReference type="ARBA" id="ARBA00006485"/>
    </source>
</evidence>
<reference evidence="18 19" key="1">
    <citation type="submission" date="2014-11" db="EMBL/GenBank/DDBJ databases">
        <authorList>
            <person name="Zhu J."/>
            <person name="Qi W."/>
            <person name="Song R."/>
        </authorList>
    </citation>
    <scope>NUCLEOTIDE SEQUENCE [LARGE SCALE GENOMIC DNA]</scope>
</reference>
<evidence type="ECO:0000256" key="9">
    <source>
        <dbReference type="ARBA" id="ARBA00039612"/>
    </source>
</evidence>
<evidence type="ECO:0000256" key="8">
    <source>
        <dbReference type="ARBA" id="ARBA00038543"/>
    </source>
</evidence>
<dbReference type="PANTHER" id="PTHR24056:SF508">
    <property type="entry name" value="CYCLIN-DEPENDENT KINASE 10"/>
    <property type="match status" value="1"/>
</dbReference>
<dbReference type="AlphaFoldDB" id="A0A0G4EY05"/>
<protein>
    <recommendedName>
        <fullName evidence="9">Cyclin-dependent kinase 2 homolog</fullName>
        <ecNumber evidence="2">2.7.11.22</ecNumber>
    </recommendedName>
    <alternativeName>
        <fullName evidence="10">Cell division control protein 2 homolog</fullName>
    </alternativeName>
    <alternativeName>
        <fullName evidence="11">cdc2-related kinase 2</fullName>
    </alternativeName>
</protein>
<dbReference type="OMA" id="TEPGHAM"/>
<dbReference type="STRING" id="1169540.A0A0G4EY05"/>
<comment type="catalytic activity">
    <reaction evidence="12">
        <text>L-threonyl-[protein] + ATP = O-phospho-L-threonyl-[protein] + ADP + H(+)</text>
        <dbReference type="Rhea" id="RHEA:46608"/>
        <dbReference type="Rhea" id="RHEA-COMP:11060"/>
        <dbReference type="Rhea" id="RHEA-COMP:11605"/>
        <dbReference type="ChEBI" id="CHEBI:15378"/>
        <dbReference type="ChEBI" id="CHEBI:30013"/>
        <dbReference type="ChEBI" id="CHEBI:30616"/>
        <dbReference type="ChEBI" id="CHEBI:61977"/>
        <dbReference type="ChEBI" id="CHEBI:456216"/>
        <dbReference type="EC" id="2.7.11.22"/>
    </reaction>
</comment>
<dbReference type="Proteomes" id="UP000041254">
    <property type="component" value="Unassembled WGS sequence"/>
</dbReference>
<dbReference type="PROSITE" id="PS50011">
    <property type="entry name" value="PROTEIN_KINASE_DOM"/>
    <property type="match status" value="1"/>
</dbReference>
<gene>
    <name evidence="18" type="ORF">Vbra_13801</name>
</gene>
<dbReference type="VEuPathDB" id="CryptoDB:Vbra_13801"/>
<feature type="binding site" evidence="14">
    <location>
        <position position="42"/>
    </location>
    <ligand>
        <name>ATP</name>
        <dbReference type="ChEBI" id="CHEBI:30616"/>
    </ligand>
</feature>
<feature type="region of interest" description="Disordered" evidence="16">
    <location>
        <begin position="333"/>
        <end position="355"/>
    </location>
</feature>
<dbReference type="SUPFAM" id="SSF56112">
    <property type="entry name" value="Protein kinase-like (PK-like)"/>
    <property type="match status" value="1"/>
</dbReference>
<dbReference type="InParanoid" id="A0A0G4EY05"/>
<comment type="catalytic activity">
    <reaction evidence="13">
        <text>L-seryl-[protein] + ATP = O-phospho-L-seryl-[protein] + ADP + H(+)</text>
        <dbReference type="Rhea" id="RHEA:17989"/>
        <dbReference type="Rhea" id="RHEA-COMP:9863"/>
        <dbReference type="Rhea" id="RHEA-COMP:11604"/>
        <dbReference type="ChEBI" id="CHEBI:15378"/>
        <dbReference type="ChEBI" id="CHEBI:29999"/>
        <dbReference type="ChEBI" id="CHEBI:30616"/>
        <dbReference type="ChEBI" id="CHEBI:83421"/>
        <dbReference type="ChEBI" id="CHEBI:456216"/>
        <dbReference type="EC" id="2.7.11.22"/>
    </reaction>
</comment>
<organism evidence="18 19">
    <name type="scientific">Vitrella brassicaformis (strain CCMP3155)</name>
    <dbReference type="NCBI Taxonomy" id="1169540"/>
    <lineage>
        <taxon>Eukaryota</taxon>
        <taxon>Sar</taxon>
        <taxon>Alveolata</taxon>
        <taxon>Colpodellida</taxon>
        <taxon>Vitrellaceae</taxon>
        <taxon>Vitrella</taxon>
    </lineage>
</organism>
<evidence type="ECO:0000256" key="3">
    <source>
        <dbReference type="ARBA" id="ARBA00022527"/>
    </source>
</evidence>
<dbReference type="FunFam" id="1.10.510.10:FF:000533">
    <property type="entry name" value="cyclin-dependent kinase 10"/>
    <property type="match status" value="1"/>
</dbReference>
<dbReference type="GO" id="GO:0040019">
    <property type="term" value="P:positive regulation of embryonic development"/>
    <property type="evidence" value="ECO:0007669"/>
    <property type="project" value="UniProtKB-ARBA"/>
</dbReference>
<evidence type="ECO:0000313" key="19">
    <source>
        <dbReference type="Proteomes" id="UP000041254"/>
    </source>
</evidence>
<evidence type="ECO:0000256" key="11">
    <source>
        <dbReference type="ARBA" id="ARBA00042858"/>
    </source>
</evidence>
<dbReference type="OrthoDB" id="1732493at2759"/>
<dbReference type="PROSITE" id="PS00108">
    <property type="entry name" value="PROTEIN_KINASE_ST"/>
    <property type="match status" value="1"/>
</dbReference>
<dbReference type="InterPro" id="IPR017441">
    <property type="entry name" value="Protein_kinase_ATP_BS"/>
</dbReference>
<dbReference type="Gene3D" id="3.30.200.20">
    <property type="entry name" value="Phosphorylase Kinase, domain 1"/>
    <property type="match status" value="1"/>
</dbReference>
<evidence type="ECO:0000256" key="2">
    <source>
        <dbReference type="ARBA" id="ARBA00012425"/>
    </source>
</evidence>
<dbReference type="InterPro" id="IPR011009">
    <property type="entry name" value="Kinase-like_dom_sf"/>
</dbReference>
<keyword evidence="6" id="KW-0418">Kinase</keyword>
<evidence type="ECO:0000256" key="12">
    <source>
        <dbReference type="ARBA" id="ARBA00047811"/>
    </source>
</evidence>
<dbReference type="Gene3D" id="1.10.510.10">
    <property type="entry name" value="Transferase(Phosphotransferase) domain 1"/>
    <property type="match status" value="1"/>
</dbReference>
<dbReference type="GO" id="GO:0005524">
    <property type="term" value="F:ATP binding"/>
    <property type="evidence" value="ECO:0007669"/>
    <property type="project" value="UniProtKB-UniRule"/>
</dbReference>
<feature type="domain" description="Protein kinase" evidence="17">
    <location>
        <begin position="13"/>
        <end position="297"/>
    </location>
</feature>
<keyword evidence="7 14" id="KW-0067">ATP-binding</keyword>
<dbReference type="InterPro" id="IPR050108">
    <property type="entry name" value="CDK"/>
</dbReference>
<dbReference type="GO" id="GO:0005634">
    <property type="term" value="C:nucleus"/>
    <property type="evidence" value="ECO:0007669"/>
    <property type="project" value="TreeGrafter"/>
</dbReference>
<evidence type="ECO:0000256" key="5">
    <source>
        <dbReference type="ARBA" id="ARBA00022741"/>
    </source>
</evidence>
<dbReference type="GO" id="GO:0004693">
    <property type="term" value="F:cyclin-dependent protein serine/threonine kinase activity"/>
    <property type="evidence" value="ECO:0007669"/>
    <property type="project" value="UniProtKB-EC"/>
</dbReference>